<sequence length="129" mass="13968">MDYCGFFTPVSSCEPCKSFSGSVHDLDSEYSIQYVQTSSTMSLNIPLTTPISSSMKFSGLSINVGNLMAQTSSTWTIPNISVTPIPPNSTNTQMHVSEGPGTKLGITSRANKQSEFPYDFLLNPGQNLM</sequence>
<name>A0A9Q3C423_9BASI</name>
<evidence type="ECO:0000313" key="2">
    <source>
        <dbReference type="Proteomes" id="UP000765509"/>
    </source>
</evidence>
<protein>
    <submittedName>
        <fullName evidence="1">Uncharacterized protein</fullName>
    </submittedName>
</protein>
<organism evidence="1 2">
    <name type="scientific">Austropuccinia psidii MF-1</name>
    <dbReference type="NCBI Taxonomy" id="1389203"/>
    <lineage>
        <taxon>Eukaryota</taxon>
        <taxon>Fungi</taxon>
        <taxon>Dikarya</taxon>
        <taxon>Basidiomycota</taxon>
        <taxon>Pucciniomycotina</taxon>
        <taxon>Pucciniomycetes</taxon>
        <taxon>Pucciniales</taxon>
        <taxon>Sphaerophragmiaceae</taxon>
        <taxon>Austropuccinia</taxon>
    </lineage>
</organism>
<gene>
    <name evidence="1" type="ORF">O181_015500</name>
</gene>
<proteinExistence type="predicted"/>
<dbReference type="AlphaFoldDB" id="A0A9Q3C423"/>
<dbReference type="EMBL" id="AVOT02004233">
    <property type="protein sequence ID" value="MBW0475785.1"/>
    <property type="molecule type" value="Genomic_DNA"/>
</dbReference>
<keyword evidence="2" id="KW-1185">Reference proteome</keyword>
<reference evidence="1" key="1">
    <citation type="submission" date="2021-03" db="EMBL/GenBank/DDBJ databases">
        <title>Draft genome sequence of rust myrtle Austropuccinia psidii MF-1, a brazilian biotype.</title>
        <authorList>
            <person name="Quecine M.C."/>
            <person name="Pachon D.M.R."/>
            <person name="Bonatelli M.L."/>
            <person name="Correr F.H."/>
            <person name="Franceschini L.M."/>
            <person name="Leite T.F."/>
            <person name="Margarido G.R.A."/>
            <person name="Almeida C.A."/>
            <person name="Ferrarezi J.A."/>
            <person name="Labate C.A."/>
        </authorList>
    </citation>
    <scope>NUCLEOTIDE SEQUENCE</scope>
    <source>
        <strain evidence="1">MF-1</strain>
    </source>
</reference>
<comment type="caution">
    <text evidence="1">The sequence shown here is derived from an EMBL/GenBank/DDBJ whole genome shotgun (WGS) entry which is preliminary data.</text>
</comment>
<evidence type="ECO:0000313" key="1">
    <source>
        <dbReference type="EMBL" id="MBW0475785.1"/>
    </source>
</evidence>
<accession>A0A9Q3C423</accession>
<dbReference type="Proteomes" id="UP000765509">
    <property type="component" value="Unassembled WGS sequence"/>
</dbReference>